<evidence type="ECO:0000313" key="2">
    <source>
        <dbReference type="Proteomes" id="UP000254463"/>
    </source>
</evidence>
<evidence type="ECO:0008006" key="3">
    <source>
        <dbReference type="Google" id="ProtNLM"/>
    </source>
</evidence>
<reference evidence="1 2" key="1">
    <citation type="submission" date="2018-06" db="EMBL/GenBank/DDBJ databases">
        <authorList>
            <consortium name="Pathogen Informatics"/>
            <person name="Doyle S."/>
        </authorList>
    </citation>
    <scope>NUCLEOTIDE SEQUENCE [LARGE SCALE GENOMIC DNA]</scope>
    <source>
        <strain evidence="1 2">NCTC6385</strain>
    </source>
</reference>
<dbReference type="Proteomes" id="UP000254463">
    <property type="component" value="Unassembled WGS sequence"/>
</dbReference>
<name>A0A7D8IQS5_SALER</name>
<organism evidence="1 2">
    <name type="scientific">Salmonella enterica</name>
    <name type="common">Salmonella choleraesuis</name>
    <dbReference type="NCBI Taxonomy" id="28901"/>
    <lineage>
        <taxon>Bacteria</taxon>
        <taxon>Pseudomonadati</taxon>
        <taxon>Pseudomonadota</taxon>
        <taxon>Gammaproteobacteria</taxon>
        <taxon>Enterobacterales</taxon>
        <taxon>Enterobacteriaceae</taxon>
        <taxon>Salmonella</taxon>
    </lineage>
</organism>
<dbReference type="InterPro" id="IPR025332">
    <property type="entry name" value="DUF4238"/>
</dbReference>
<dbReference type="AlphaFoldDB" id="A0A7D8IQS5"/>
<dbReference type="EMBL" id="UGWV01000002">
    <property type="protein sequence ID" value="SUF94483.1"/>
    <property type="molecule type" value="Genomic_DNA"/>
</dbReference>
<dbReference type="Pfam" id="PF14022">
    <property type="entry name" value="DUF4238"/>
    <property type="match status" value="1"/>
</dbReference>
<proteinExistence type="predicted"/>
<evidence type="ECO:0000313" key="1">
    <source>
        <dbReference type="EMBL" id="SUF94483.1"/>
    </source>
</evidence>
<sequence>MSGRKQHYIPQLFLRGFLICQQSGQTHVYRRDKMFISKTDSVAAQRDFYSKPANDANKTLDDKLTDYEGRLGELLRILREKNVGTDVEASIAAEVIAHLTPRSKSLRSIFGHGTQKLISGLTDVISDKTMMISLLGLDEPTTNKKWSEHIASSFNSNPEIAESLGVVSEKIGIPKDSIERMLFMSAKESFLGDANPFYFQLQPLFTQLLTGTEGAISYGHKKVLNNGVVVEARKQSLESLLWRIFPAPQEGAIMPDCIAIGFDEEEGVYLPYIMASSISTVIMPLTSEKLLVGVRASNINVDLSGFNDDASECSDELFIAASSAHEYLRKNIGERWKNRMDNIVHDTLDTLCEHKDYDNLNVPESISYPSFSYQIAFNDWLSDDIEDINEVVQGVVAKLSQWLDLSRLDGITYASNFEKALEDIERGFDGNETPESEADYLAQGGAALLVKRDGRIKVRIVFHQDYAHALAGEDLQNREVAIHLLVSSLFIVHTINHFEYVLPEFLLEPVMMNNHPAVMHCAMRKALRAYYYAFASAEFGAEELLEQEFSHYVIRALDSNFFKIVSAKEEHKTDNNHSKLFSTVHAAVADILIAMARLIGHLQGISKSQLLNSDTDVGAAIAARELTGWVDVFAHDLERFWKQPSWTREDLYALNVHVERLLWPHGIFLFSSDSDQGTMILSV</sequence>
<accession>A0A7D8IQS5</accession>
<gene>
    <name evidence="1" type="ORF">NCTC6385_01369</name>
</gene>
<protein>
    <recommendedName>
        <fullName evidence="3">DUF4238 domain-containing protein</fullName>
    </recommendedName>
</protein>